<sequence length="115" mass="13046">MSVARTRYYCPVEVTVDVLANRWTPVILAHLKEGVHRYGELRRRMPDVSEKVLTERLRELERDGLVARTVHDGVPAPVTYDLTPEGRSLTPVLEAMYAWGEEHAARHGVTVTPVE</sequence>
<dbReference type="EMBL" id="SMKL01000018">
    <property type="protein sequence ID" value="TDC51961.1"/>
    <property type="molecule type" value="Genomic_DNA"/>
</dbReference>
<dbReference type="PANTHER" id="PTHR33204:SF29">
    <property type="entry name" value="TRANSCRIPTIONAL REGULATOR"/>
    <property type="match status" value="1"/>
</dbReference>
<keyword evidence="6" id="KW-1185">Reference proteome</keyword>
<dbReference type="InterPro" id="IPR002577">
    <property type="entry name" value="HTH_HxlR"/>
</dbReference>
<dbReference type="InterPro" id="IPR036388">
    <property type="entry name" value="WH-like_DNA-bd_sf"/>
</dbReference>
<proteinExistence type="predicted"/>
<evidence type="ECO:0000313" key="6">
    <source>
        <dbReference type="Proteomes" id="UP000295621"/>
    </source>
</evidence>
<comment type="caution">
    <text evidence="5">The sequence shown here is derived from an EMBL/GenBank/DDBJ whole genome shotgun (WGS) entry which is preliminary data.</text>
</comment>
<evidence type="ECO:0000259" key="4">
    <source>
        <dbReference type="PROSITE" id="PS51118"/>
    </source>
</evidence>
<name>A0A4R4RPZ5_9ACTN</name>
<evidence type="ECO:0000256" key="3">
    <source>
        <dbReference type="ARBA" id="ARBA00023163"/>
    </source>
</evidence>
<evidence type="ECO:0000313" key="5">
    <source>
        <dbReference type="EMBL" id="TDC51961.1"/>
    </source>
</evidence>
<dbReference type="RefSeq" id="WP_131981919.1">
    <property type="nucleotide sequence ID" value="NZ_SMKL01000018.1"/>
</dbReference>
<evidence type="ECO:0000256" key="1">
    <source>
        <dbReference type="ARBA" id="ARBA00023015"/>
    </source>
</evidence>
<dbReference type="PANTHER" id="PTHR33204">
    <property type="entry name" value="TRANSCRIPTIONAL REGULATOR, MARR FAMILY"/>
    <property type="match status" value="1"/>
</dbReference>
<dbReference type="Proteomes" id="UP000295621">
    <property type="component" value="Unassembled WGS sequence"/>
</dbReference>
<dbReference type="AlphaFoldDB" id="A0A4R4RPZ5"/>
<dbReference type="GO" id="GO:0003677">
    <property type="term" value="F:DNA binding"/>
    <property type="evidence" value="ECO:0007669"/>
    <property type="project" value="UniProtKB-KW"/>
</dbReference>
<keyword evidence="1" id="KW-0805">Transcription regulation</keyword>
<dbReference type="OrthoDB" id="3293788at2"/>
<evidence type="ECO:0000256" key="2">
    <source>
        <dbReference type="ARBA" id="ARBA00023125"/>
    </source>
</evidence>
<accession>A0A4R4RPZ5</accession>
<gene>
    <name evidence="5" type="ORF">E1212_10130</name>
</gene>
<dbReference type="PROSITE" id="PS51118">
    <property type="entry name" value="HTH_HXLR"/>
    <property type="match status" value="1"/>
</dbReference>
<keyword evidence="3" id="KW-0804">Transcription</keyword>
<protein>
    <submittedName>
        <fullName evidence="5">Transcriptional regulator</fullName>
    </submittedName>
</protein>
<organism evidence="5 6">
    <name type="scientific">Jiangella ureilytica</name>
    <dbReference type="NCBI Taxonomy" id="2530374"/>
    <lineage>
        <taxon>Bacteria</taxon>
        <taxon>Bacillati</taxon>
        <taxon>Actinomycetota</taxon>
        <taxon>Actinomycetes</taxon>
        <taxon>Jiangellales</taxon>
        <taxon>Jiangellaceae</taxon>
        <taxon>Jiangella</taxon>
    </lineage>
</organism>
<reference evidence="5 6" key="1">
    <citation type="submission" date="2019-02" db="EMBL/GenBank/DDBJ databases">
        <title>Draft genome sequences of novel Actinobacteria.</title>
        <authorList>
            <person name="Sahin N."/>
            <person name="Ay H."/>
            <person name="Saygin H."/>
        </authorList>
    </citation>
    <scope>NUCLEOTIDE SEQUENCE [LARGE SCALE GENOMIC DNA]</scope>
    <source>
        <strain evidence="5 6">KC603</strain>
    </source>
</reference>
<dbReference type="Pfam" id="PF01638">
    <property type="entry name" value="HxlR"/>
    <property type="match status" value="1"/>
</dbReference>
<dbReference type="Gene3D" id="1.10.10.10">
    <property type="entry name" value="Winged helix-like DNA-binding domain superfamily/Winged helix DNA-binding domain"/>
    <property type="match status" value="1"/>
</dbReference>
<dbReference type="InterPro" id="IPR036390">
    <property type="entry name" value="WH_DNA-bd_sf"/>
</dbReference>
<dbReference type="SUPFAM" id="SSF46785">
    <property type="entry name" value="Winged helix' DNA-binding domain"/>
    <property type="match status" value="1"/>
</dbReference>
<feature type="domain" description="HTH hxlR-type" evidence="4">
    <location>
        <begin position="10"/>
        <end position="108"/>
    </location>
</feature>
<keyword evidence="2" id="KW-0238">DNA-binding</keyword>